<dbReference type="OrthoDB" id="997095at2759"/>
<feature type="transmembrane region" description="Helical" evidence="1">
    <location>
        <begin position="34"/>
        <end position="57"/>
    </location>
</feature>
<evidence type="ECO:0008006" key="4">
    <source>
        <dbReference type="Google" id="ProtNLM"/>
    </source>
</evidence>
<keyword evidence="1" id="KW-1133">Transmembrane helix</keyword>
<dbReference type="Proteomes" id="UP000237000">
    <property type="component" value="Unassembled WGS sequence"/>
</dbReference>
<protein>
    <recommendedName>
        <fullName evidence="4">Transmembrane protein</fullName>
    </recommendedName>
</protein>
<keyword evidence="1" id="KW-0812">Transmembrane</keyword>
<evidence type="ECO:0000313" key="2">
    <source>
        <dbReference type="EMBL" id="PON82448.1"/>
    </source>
</evidence>
<feature type="transmembrane region" description="Helical" evidence="1">
    <location>
        <begin position="78"/>
        <end position="109"/>
    </location>
</feature>
<keyword evidence="1" id="KW-0472">Membrane</keyword>
<comment type="caution">
    <text evidence="2">The sequence shown here is derived from an EMBL/GenBank/DDBJ whole genome shotgun (WGS) entry which is preliminary data.</text>
</comment>
<dbReference type="InterPro" id="IPR053258">
    <property type="entry name" value="Ca-permeable_cation_channel"/>
</dbReference>
<dbReference type="EMBL" id="JXTC01000195">
    <property type="protein sequence ID" value="PON82448.1"/>
    <property type="molecule type" value="Genomic_DNA"/>
</dbReference>
<dbReference type="AlphaFoldDB" id="A0A2P5EA79"/>
<dbReference type="InParanoid" id="A0A2P5EA79"/>
<dbReference type="PANTHER" id="PTHR34115:SF13">
    <property type="entry name" value="RPB1A"/>
    <property type="match status" value="1"/>
</dbReference>
<keyword evidence="3" id="KW-1185">Reference proteome</keyword>
<feature type="non-terminal residue" evidence="2">
    <location>
        <position position="1"/>
    </location>
</feature>
<proteinExistence type="predicted"/>
<organism evidence="2 3">
    <name type="scientific">Trema orientale</name>
    <name type="common">Charcoal tree</name>
    <name type="synonym">Celtis orientalis</name>
    <dbReference type="NCBI Taxonomy" id="63057"/>
    <lineage>
        <taxon>Eukaryota</taxon>
        <taxon>Viridiplantae</taxon>
        <taxon>Streptophyta</taxon>
        <taxon>Embryophyta</taxon>
        <taxon>Tracheophyta</taxon>
        <taxon>Spermatophyta</taxon>
        <taxon>Magnoliopsida</taxon>
        <taxon>eudicotyledons</taxon>
        <taxon>Gunneridae</taxon>
        <taxon>Pentapetalae</taxon>
        <taxon>rosids</taxon>
        <taxon>fabids</taxon>
        <taxon>Rosales</taxon>
        <taxon>Cannabaceae</taxon>
        <taxon>Trema</taxon>
    </lineage>
</organism>
<reference evidence="3" key="1">
    <citation type="submission" date="2016-06" db="EMBL/GenBank/DDBJ databases">
        <title>Parallel loss of symbiosis genes in relatives of nitrogen-fixing non-legume Parasponia.</title>
        <authorList>
            <person name="Van Velzen R."/>
            <person name="Holmer R."/>
            <person name="Bu F."/>
            <person name="Rutten L."/>
            <person name="Van Zeijl A."/>
            <person name="Liu W."/>
            <person name="Santuari L."/>
            <person name="Cao Q."/>
            <person name="Sharma T."/>
            <person name="Shen D."/>
            <person name="Roswanjaya Y."/>
            <person name="Wardhani T."/>
            <person name="Kalhor M.S."/>
            <person name="Jansen J."/>
            <person name="Van den Hoogen J."/>
            <person name="Gungor B."/>
            <person name="Hartog M."/>
            <person name="Hontelez J."/>
            <person name="Verver J."/>
            <person name="Yang W.-C."/>
            <person name="Schijlen E."/>
            <person name="Repin R."/>
            <person name="Schilthuizen M."/>
            <person name="Schranz E."/>
            <person name="Heidstra R."/>
            <person name="Miyata K."/>
            <person name="Fedorova E."/>
            <person name="Kohlen W."/>
            <person name="Bisseling T."/>
            <person name="Smit S."/>
            <person name="Geurts R."/>
        </authorList>
    </citation>
    <scope>NUCLEOTIDE SEQUENCE [LARGE SCALE GENOMIC DNA]</scope>
    <source>
        <strain evidence="3">cv. RG33-2</strain>
    </source>
</reference>
<gene>
    <name evidence="2" type="ORF">TorRG33x02_218160</name>
</gene>
<name>A0A2P5EA79_TREOI</name>
<sequence length="170" mass="19605">FVMSFHKVILSIISILATFIQVEFQSSSSLFDEHFWIISTFFVVFSIYVVSWITVTMQKRPPNTENDNDDRVSILSQVNLLVGALAAILLLFIILPLLGWLAFFFWLLYSLKTVCDLVNFDAFFQLLQILKNAFSQFYEKLKNAFLQLLEKLKNAVYGDQSQEPEIPGSM</sequence>
<evidence type="ECO:0000256" key="1">
    <source>
        <dbReference type="SAM" id="Phobius"/>
    </source>
</evidence>
<evidence type="ECO:0000313" key="3">
    <source>
        <dbReference type="Proteomes" id="UP000237000"/>
    </source>
</evidence>
<dbReference type="PANTHER" id="PTHR34115">
    <property type="entry name" value="PROTEIN, PUTATIVE-RELATED"/>
    <property type="match status" value="1"/>
</dbReference>
<accession>A0A2P5EA79</accession>